<dbReference type="FunCoup" id="A0A0D0DV34">
    <property type="interactions" value="190"/>
</dbReference>
<dbReference type="Gene3D" id="2.170.270.10">
    <property type="entry name" value="SET domain"/>
    <property type="match status" value="1"/>
</dbReference>
<dbReference type="PANTHER" id="PTHR46402:SF2">
    <property type="entry name" value="HISTONE-LYSINE N-TRIMETHYLTRANSFERASE SMYD5"/>
    <property type="match status" value="1"/>
</dbReference>
<sequence>MARIAVAEDELRAALVALKKEKPTLGVAKTHGLLLEINPTWAVSEKRVRKILQSEGLLATEKENTIYPTSRLNKSLDVNKWSSKVKVHHFNAAKGKGLVATENISEGEILWKEDPFIIAPEWDIYDLQKSSRACAFCSTPLGDHSPLHLPCEASTSVAPCPAMFCNRLCRMQSEKVHPLLCPARNPSSTRLLKFARNAQWLALHGLAQCTSKLLLSTQRDDGSIHDDLQVVQGLAELGMEERFKALREKGAEPDRENWRNAYDLYLQAFKVPKSTDEQKKLAKILKKAVDETIQKELFEYDAFLRGLGRMSLNIEAHGGLYRLHSHFNHSCTPNISVRHFDQRNALSRITIFARTAIEAGEELLITYVDPQMNYKDRRRRLLEWGFGLCQCVRCLAEEKEAKASGADTEEADNLAEQLRAGLGLV</sequence>
<evidence type="ECO:0000256" key="6">
    <source>
        <dbReference type="ARBA" id="ARBA00048619"/>
    </source>
</evidence>
<evidence type="ECO:0000256" key="4">
    <source>
        <dbReference type="ARBA" id="ARBA00042380"/>
    </source>
</evidence>
<dbReference type="CDD" id="cd20071">
    <property type="entry name" value="SET_SMYD"/>
    <property type="match status" value="1"/>
</dbReference>
<dbReference type="InterPro" id="IPR001214">
    <property type="entry name" value="SET_dom"/>
</dbReference>
<dbReference type="Pfam" id="PF00856">
    <property type="entry name" value="SET"/>
    <property type="match status" value="1"/>
</dbReference>
<dbReference type="HOGENOM" id="CLU_031650_0_0_1"/>
<feature type="domain" description="SET" evidence="7">
    <location>
        <begin position="83"/>
        <end position="368"/>
    </location>
</feature>
<dbReference type="PANTHER" id="PTHR46402">
    <property type="entry name" value="SET AND MYND DOMAIN-CONTAINING PROTEIN 5"/>
    <property type="match status" value="1"/>
</dbReference>
<proteinExistence type="predicted"/>
<gene>
    <name evidence="8" type="ORF">PAXRUDRAFT_823852</name>
</gene>
<comment type="catalytic activity">
    <reaction evidence="6">
        <text>L-lysyl-[histone] + S-adenosyl-L-methionine = N(6)-methyl-L-lysyl-[histone] + S-adenosyl-L-homocysteine + H(+)</text>
        <dbReference type="Rhea" id="RHEA:10024"/>
        <dbReference type="Rhea" id="RHEA-COMP:9845"/>
        <dbReference type="Rhea" id="RHEA-COMP:9846"/>
        <dbReference type="ChEBI" id="CHEBI:15378"/>
        <dbReference type="ChEBI" id="CHEBI:29969"/>
        <dbReference type="ChEBI" id="CHEBI:57856"/>
        <dbReference type="ChEBI" id="CHEBI:59789"/>
        <dbReference type="ChEBI" id="CHEBI:61929"/>
    </reaction>
    <physiologicalReaction direction="left-to-right" evidence="6">
        <dbReference type="Rhea" id="RHEA:10025"/>
    </physiologicalReaction>
</comment>
<keyword evidence="2" id="KW-0808">Transferase</keyword>
<evidence type="ECO:0000313" key="9">
    <source>
        <dbReference type="Proteomes" id="UP000054538"/>
    </source>
</evidence>
<protein>
    <recommendedName>
        <fullName evidence="5">Histone-lysine N-methyltransferase SET5</fullName>
    </recommendedName>
    <alternativeName>
        <fullName evidence="4">SET domain-containing protein 5</fullName>
    </alternativeName>
</protein>
<dbReference type="GO" id="GO:0045814">
    <property type="term" value="P:negative regulation of gene expression, epigenetic"/>
    <property type="evidence" value="ECO:0007669"/>
    <property type="project" value="TreeGrafter"/>
</dbReference>
<dbReference type="GO" id="GO:0032259">
    <property type="term" value="P:methylation"/>
    <property type="evidence" value="ECO:0007669"/>
    <property type="project" value="UniProtKB-KW"/>
</dbReference>
<dbReference type="InParanoid" id="A0A0D0DV34"/>
<organism evidence="8 9">
    <name type="scientific">Paxillus rubicundulus Ve08.2h10</name>
    <dbReference type="NCBI Taxonomy" id="930991"/>
    <lineage>
        <taxon>Eukaryota</taxon>
        <taxon>Fungi</taxon>
        <taxon>Dikarya</taxon>
        <taxon>Basidiomycota</taxon>
        <taxon>Agaricomycotina</taxon>
        <taxon>Agaricomycetes</taxon>
        <taxon>Agaricomycetidae</taxon>
        <taxon>Boletales</taxon>
        <taxon>Paxilineae</taxon>
        <taxon>Paxillaceae</taxon>
        <taxon>Paxillus</taxon>
    </lineage>
</organism>
<reference evidence="8 9" key="1">
    <citation type="submission" date="2014-04" db="EMBL/GenBank/DDBJ databases">
        <authorList>
            <consortium name="DOE Joint Genome Institute"/>
            <person name="Kuo A."/>
            <person name="Kohler A."/>
            <person name="Jargeat P."/>
            <person name="Nagy L.G."/>
            <person name="Floudas D."/>
            <person name="Copeland A."/>
            <person name="Barry K.W."/>
            <person name="Cichocki N."/>
            <person name="Veneault-Fourrey C."/>
            <person name="LaButti K."/>
            <person name="Lindquist E.A."/>
            <person name="Lipzen A."/>
            <person name="Lundell T."/>
            <person name="Morin E."/>
            <person name="Murat C."/>
            <person name="Sun H."/>
            <person name="Tunlid A."/>
            <person name="Henrissat B."/>
            <person name="Grigoriev I.V."/>
            <person name="Hibbett D.S."/>
            <person name="Martin F."/>
            <person name="Nordberg H.P."/>
            <person name="Cantor M.N."/>
            <person name="Hua S.X."/>
        </authorList>
    </citation>
    <scope>NUCLEOTIDE SEQUENCE [LARGE SCALE GENOMIC DNA]</scope>
    <source>
        <strain evidence="8 9">Ve08.2h10</strain>
    </source>
</reference>
<dbReference type="STRING" id="930991.A0A0D0DV34"/>
<dbReference type="InterPro" id="IPR046341">
    <property type="entry name" value="SET_dom_sf"/>
</dbReference>
<evidence type="ECO:0000256" key="3">
    <source>
        <dbReference type="ARBA" id="ARBA00022691"/>
    </source>
</evidence>
<dbReference type="Proteomes" id="UP000054538">
    <property type="component" value="Unassembled WGS sequence"/>
</dbReference>
<name>A0A0D0DV34_9AGAM</name>
<evidence type="ECO:0000256" key="2">
    <source>
        <dbReference type="ARBA" id="ARBA00022679"/>
    </source>
</evidence>
<keyword evidence="3" id="KW-0949">S-adenosyl-L-methionine</keyword>
<dbReference type="PROSITE" id="PS50280">
    <property type="entry name" value="SET"/>
    <property type="match status" value="1"/>
</dbReference>
<evidence type="ECO:0000259" key="7">
    <source>
        <dbReference type="PROSITE" id="PS50280"/>
    </source>
</evidence>
<dbReference type="GO" id="GO:0042799">
    <property type="term" value="F:histone H4K20 methyltransferase activity"/>
    <property type="evidence" value="ECO:0007669"/>
    <property type="project" value="TreeGrafter"/>
</dbReference>
<keyword evidence="1" id="KW-0489">Methyltransferase</keyword>
<accession>A0A0D0DV34</accession>
<evidence type="ECO:0000256" key="1">
    <source>
        <dbReference type="ARBA" id="ARBA00022603"/>
    </source>
</evidence>
<dbReference type="EMBL" id="KN824892">
    <property type="protein sequence ID" value="KIK98433.1"/>
    <property type="molecule type" value="Genomic_DNA"/>
</dbReference>
<dbReference type="SMART" id="SM00317">
    <property type="entry name" value="SET"/>
    <property type="match status" value="1"/>
</dbReference>
<dbReference type="Gene3D" id="1.10.220.160">
    <property type="match status" value="1"/>
</dbReference>
<evidence type="ECO:0000256" key="5">
    <source>
        <dbReference type="ARBA" id="ARBA00044528"/>
    </source>
</evidence>
<reference evidence="9" key="2">
    <citation type="submission" date="2015-01" db="EMBL/GenBank/DDBJ databases">
        <title>Evolutionary Origins and Diversification of the Mycorrhizal Mutualists.</title>
        <authorList>
            <consortium name="DOE Joint Genome Institute"/>
            <consortium name="Mycorrhizal Genomics Consortium"/>
            <person name="Kohler A."/>
            <person name="Kuo A."/>
            <person name="Nagy L.G."/>
            <person name="Floudas D."/>
            <person name="Copeland A."/>
            <person name="Barry K.W."/>
            <person name="Cichocki N."/>
            <person name="Veneault-Fourrey C."/>
            <person name="LaButti K."/>
            <person name="Lindquist E.A."/>
            <person name="Lipzen A."/>
            <person name="Lundell T."/>
            <person name="Morin E."/>
            <person name="Murat C."/>
            <person name="Riley R."/>
            <person name="Ohm R."/>
            <person name="Sun H."/>
            <person name="Tunlid A."/>
            <person name="Henrissat B."/>
            <person name="Grigoriev I.V."/>
            <person name="Hibbett D.S."/>
            <person name="Martin F."/>
        </authorList>
    </citation>
    <scope>NUCLEOTIDE SEQUENCE [LARGE SCALE GENOMIC DNA]</scope>
    <source>
        <strain evidence="9">Ve08.2h10</strain>
    </source>
</reference>
<dbReference type="SUPFAM" id="SSF82199">
    <property type="entry name" value="SET domain"/>
    <property type="match status" value="1"/>
</dbReference>
<evidence type="ECO:0000313" key="8">
    <source>
        <dbReference type="EMBL" id="KIK98433.1"/>
    </source>
</evidence>
<keyword evidence="9" id="KW-1185">Reference proteome</keyword>
<dbReference type="Gene3D" id="6.10.140.2220">
    <property type="match status" value="1"/>
</dbReference>
<dbReference type="AlphaFoldDB" id="A0A0D0DV34"/>
<dbReference type="OrthoDB" id="438641at2759"/>